<dbReference type="PANTHER" id="PTHR43162">
    <property type="match status" value="1"/>
</dbReference>
<dbReference type="RefSeq" id="WP_205359138.1">
    <property type="nucleotide sequence ID" value="NZ_JADKYB010000012.1"/>
</dbReference>
<evidence type="ECO:0000313" key="3">
    <source>
        <dbReference type="Proteomes" id="UP000749040"/>
    </source>
</evidence>
<gene>
    <name evidence="2" type="ORF">ITX44_22610</name>
</gene>
<reference evidence="2 3" key="1">
    <citation type="submission" date="2021-01" db="EMBL/GenBank/DDBJ databases">
        <title>Streptomyces acididurans sp. nov., isolated from a peat swamp forest soil.</title>
        <authorList>
            <person name="Chantavorakit T."/>
            <person name="Duangmal K."/>
        </authorList>
    </citation>
    <scope>NUCLEOTIDE SEQUENCE [LARGE SCALE GENOMIC DNA]</scope>
    <source>
        <strain evidence="2 3">KK5PA1</strain>
    </source>
</reference>
<dbReference type="Gene3D" id="3.40.50.720">
    <property type="entry name" value="NAD(P)-binding Rossmann-like Domain"/>
    <property type="match status" value="1"/>
</dbReference>
<dbReference type="Proteomes" id="UP000749040">
    <property type="component" value="Unassembled WGS sequence"/>
</dbReference>
<dbReference type="SUPFAM" id="SSF51735">
    <property type="entry name" value="NAD(P)-binding Rossmann-fold domains"/>
    <property type="match status" value="1"/>
</dbReference>
<dbReference type="PANTHER" id="PTHR43162:SF1">
    <property type="entry name" value="PRESTALK A DIFFERENTIATION PROTEIN A"/>
    <property type="match status" value="1"/>
</dbReference>
<evidence type="ECO:0000259" key="1">
    <source>
        <dbReference type="Pfam" id="PF13460"/>
    </source>
</evidence>
<feature type="domain" description="NAD(P)-binding" evidence="1">
    <location>
        <begin position="6"/>
        <end position="180"/>
    </location>
</feature>
<dbReference type="Gene3D" id="3.90.25.10">
    <property type="entry name" value="UDP-galactose 4-epimerase, domain 1"/>
    <property type="match status" value="1"/>
</dbReference>
<dbReference type="InterPro" id="IPR016040">
    <property type="entry name" value="NAD(P)-bd_dom"/>
</dbReference>
<accession>A0ABS2TYB7</accession>
<proteinExistence type="predicted"/>
<organism evidence="2 3">
    <name type="scientific">Actinacidiphila acididurans</name>
    <dbReference type="NCBI Taxonomy" id="2784346"/>
    <lineage>
        <taxon>Bacteria</taxon>
        <taxon>Bacillati</taxon>
        <taxon>Actinomycetota</taxon>
        <taxon>Actinomycetes</taxon>
        <taxon>Kitasatosporales</taxon>
        <taxon>Streptomycetaceae</taxon>
        <taxon>Actinacidiphila</taxon>
    </lineage>
</organism>
<dbReference type="EMBL" id="JADKYB010000012">
    <property type="protein sequence ID" value="MBM9507275.1"/>
    <property type="molecule type" value="Genomic_DNA"/>
</dbReference>
<name>A0ABS2TYB7_9ACTN</name>
<dbReference type="InterPro" id="IPR051604">
    <property type="entry name" value="Ergot_Alk_Oxidoreductase"/>
</dbReference>
<dbReference type="InterPro" id="IPR036291">
    <property type="entry name" value="NAD(P)-bd_dom_sf"/>
</dbReference>
<dbReference type="Pfam" id="PF13460">
    <property type="entry name" value="NAD_binding_10"/>
    <property type="match status" value="1"/>
</dbReference>
<sequence>MILLTGVTGTIGAQVLRGMPPGVPVRVLARDPARVPSSSAQVEAVAGDYGDPASLAAALRGVRTAFLVTARVGGDHDAAFVAAAREAGVRHVVKLSAAAVEDPGATDAITGWQRESEALLRDSGLAWTFLRPRAFMSNTLSWAGSVRAEGVVRALYGRAPNACVDPRDVAAVAVAALVEPGHEGRTHVLTGPEPVTAVQQTEELSRVLGVGLRFEELTADAARAALYARHPRWLADALLHSAGRQRDGAKARVTDTVARVTGRPARAFATWAGDHRSAFAPAGGTTAGR</sequence>
<protein>
    <submittedName>
        <fullName evidence="2">NAD(P)H-binding protein</fullName>
    </submittedName>
</protein>
<keyword evidence="3" id="KW-1185">Reference proteome</keyword>
<evidence type="ECO:0000313" key="2">
    <source>
        <dbReference type="EMBL" id="MBM9507275.1"/>
    </source>
</evidence>
<comment type="caution">
    <text evidence="2">The sequence shown here is derived from an EMBL/GenBank/DDBJ whole genome shotgun (WGS) entry which is preliminary data.</text>
</comment>